<protein>
    <submittedName>
        <fullName evidence="1">Uncharacterized protein</fullName>
    </submittedName>
</protein>
<accession>A0A9X0QAU9</accession>
<evidence type="ECO:0000313" key="2">
    <source>
        <dbReference type="Proteomes" id="UP000535182"/>
    </source>
</evidence>
<dbReference type="AlphaFoldDB" id="A0A9X0QAU9"/>
<proteinExistence type="predicted"/>
<dbReference type="Proteomes" id="UP000535182">
    <property type="component" value="Unassembled WGS sequence"/>
</dbReference>
<reference evidence="1 2" key="1">
    <citation type="submission" date="2020-08" db="EMBL/GenBank/DDBJ databases">
        <title>Genomic Encyclopedia of Type Strains, Phase IV (KMG-V): Genome sequencing to study the core and pangenomes of soil and plant-associated prokaryotes.</title>
        <authorList>
            <person name="Whitman W."/>
        </authorList>
    </citation>
    <scope>NUCLEOTIDE SEQUENCE [LARGE SCALE GENOMIC DNA]</scope>
    <source>
        <strain evidence="1 2">X5P2</strain>
    </source>
</reference>
<gene>
    <name evidence="1" type="ORF">HDF14_000576</name>
</gene>
<name>A0A9X0QAU9_9BACT</name>
<sequence length="57" mass="6021">MRLLAFDLLRPLHGDALQAKIVVRGVRYLRTRGAGGAGALVDTVWLVSAVVLSMGGC</sequence>
<dbReference type="RefSeq" id="WP_183973285.1">
    <property type="nucleotide sequence ID" value="NZ_JACHEB010000001.1"/>
</dbReference>
<dbReference type="EMBL" id="JACHEB010000001">
    <property type="protein sequence ID" value="MBB5326982.1"/>
    <property type="molecule type" value="Genomic_DNA"/>
</dbReference>
<organism evidence="1 2">
    <name type="scientific">Tunturiibacter gelidiferens</name>
    <dbReference type="NCBI Taxonomy" id="3069689"/>
    <lineage>
        <taxon>Bacteria</taxon>
        <taxon>Pseudomonadati</taxon>
        <taxon>Acidobacteriota</taxon>
        <taxon>Terriglobia</taxon>
        <taxon>Terriglobales</taxon>
        <taxon>Acidobacteriaceae</taxon>
        <taxon>Tunturiibacter</taxon>
    </lineage>
</organism>
<comment type="caution">
    <text evidence="1">The sequence shown here is derived from an EMBL/GenBank/DDBJ whole genome shotgun (WGS) entry which is preliminary data.</text>
</comment>
<evidence type="ECO:0000313" key="1">
    <source>
        <dbReference type="EMBL" id="MBB5326982.1"/>
    </source>
</evidence>
<keyword evidence="2" id="KW-1185">Reference proteome</keyword>